<organism evidence="7 8">
    <name type="scientific">Hippocampus comes</name>
    <name type="common">Tiger tail seahorse</name>
    <dbReference type="NCBI Taxonomy" id="109280"/>
    <lineage>
        <taxon>Eukaryota</taxon>
        <taxon>Metazoa</taxon>
        <taxon>Chordata</taxon>
        <taxon>Craniata</taxon>
        <taxon>Vertebrata</taxon>
        <taxon>Euteleostomi</taxon>
        <taxon>Actinopterygii</taxon>
        <taxon>Neopterygii</taxon>
        <taxon>Teleostei</taxon>
        <taxon>Neoteleostei</taxon>
        <taxon>Acanthomorphata</taxon>
        <taxon>Syngnathiaria</taxon>
        <taxon>Syngnathiformes</taxon>
        <taxon>Syngnathoidei</taxon>
        <taxon>Syngnathidae</taxon>
        <taxon>Hippocampus</taxon>
    </lineage>
</organism>
<dbReference type="STRING" id="109280.ENSHCOP00000012657"/>
<evidence type="ECO:0000313" key="8">
    <source>
        <dbReference type="Proteomes" id="UP000264820"/>
    </source>
</evidence>
<dbReference type="OMA" id="DIGPHLQ"/>
<dbReference type="InterPro" id="IPR045658">
    <property type="entry name" value="FRAS1-rel_N"/>
</dbReference>
<keyword evidence="1" id="KW-0479">Metal-binding</keyword>
<proteinExistence type="predicted"/>
<feature type="repeat" description="CSPG" evidence="5">
    <location>
        <begin position="1328"/>
        <end position="1419"/>
    </location>
</feature>
<name>A0A3Q2YGZ6_HIPCM</name>
<dbReference type="Pfam" id="PF00059">
    <property type="entry name" value="Lectin_C"/>
    <property type="match status" value="1"/>
</dbReference>
<evidence type="ECO:0000256" key="2">
    <source>
        <dbReference type="ARBA" id="ARBA00022729"/>
    </source>
</evidence>
<protein>
    <submittedName>
        <fullName evidence="7">Fras1 related extracellular matrix 1a</fullName>
    </submittedName>
</protein>
<feature type="repeat" description="CSPG" evidence="5">
    <location>
        <begin position="253"/>
        <end position="347"/>
    </location>
</feature>
<dbReference type="PANTHER" id="PTHR45739:SF7">
    <property type="entry name" value="FRAS1-RELATED EXTRACELLULAR MATRIX PROTEIN 1"/>
    <property type="match status" value="1"/>
</dbReference>
<evidence type="ECO:0000256" key="1">
    <source>
        <dbReference type="ARBA" id="ARBA00022723"/>
    </source>
</evidence>
<dbReference type="PROSITE" id="PS50041">
    <property type="entry name" value="C_TYPE_LECTIN_2"/>
    <property type="match status" value="1"/>
</dbReference>
<feature type="repeat" description="CSPG" evidence="5">
    <location>
        <begin position="1214"/>
        <end position="1308"/>
    </location>
</feature>
<feature type="repeat" description="CSPG" evidence="5">
    <location>
        <begin position="840"/>
        <end position="933"/>
    </location>
</feature>
<dbReference type="InterPro" id="IPR016187">
    <property type="entry name" value="CTDL_fold"/>
</dbReference>
<feature type="repeat" description="CSPG" evidence="5">
    <location>
        <begin position="973"/>
        <end position="1074"/>
    </location>
</feature>
<dbReference type="InterPro" id="IPR039005">
    <property type="entry name" value="CSPG_rpt"/>
</dbReference>
<dbReference type="GeneTree" id="ENSGT00940000156990"/>
<reference evidence="7" key="2">
    <citation type="submission" date="2025-09" db="UniProtKB">
        <authorList>
            <consortium name="Ensembl"/>
        </authorList>
    </citation>
    <scope>IDENTIFICATION</scope>
</reference>
<feature type="repeat" description="CSPG" evidence="5">
    <location>
        <begin position="478"/>
        <end position="568"/>
    </location>
</feature>
<evidence type="ECO:0000256" key="3">
    <source>
        <dbReference type="ARBA" id="ARBA00022737"/>
    </source>
</evidence>
<dbReference type="SUPFAM" id="SSF56436">
    <property type="entry name" value="C-type lectin-like"/>
    <property type="match status" value="1"/>
</dbReference>
<evidence type="ECO:0000313" key="7">
    <source>
        <dbReference type="Ensembl" id="ENSHCOP00000012657.1"/>
    </source>
</evidence>
<feature type="repeat" description="CSPG" evidence="5">
    <location>
        <begin position="1439"/>
        <end position="1530"/>
    </location>
</feature>
<evidence type="ECO:0000259" key="6">
    <source>
        <dbReference type="PROSITE" id="PS50041"/>
    </source>
</evidence>
<dbReference type="CDD" id="cd00037">
    <property type="entry name" value="CLECT"/>
    <property type="match status" value="1"/>
</dbReference>
<evidence type="ECO:0000256" key="4">
    <source>
        <dbReference type="ARBA" id="ARBA00023180"/>
    </source>
</evidence>
<feature type="domain" description="C-type lectin" evidence="6">
    <location>
        <begin position="1758"/>
        <end position="1862"/>
    </location>
</feature>
<sequence>MTCNASLVKVNKALKVRRGQTSYLQEGDLHFLLPLPKDACQVEVVLNEPITQRVGKFLPQVFNCHYRENEVKYVHNGSPLLTEDTVKLRFTETDTYTEVFSLHVDIVEPDCSIIKLGPQFLQVPFYGISADVDGNVLSFHYEKRSSLECSIHLNSHDTHLPAHGQLVTGKPEEAVKRGDENSGVCLKGVKLVTFLKVPCEDFLLMGLKYQHMTPPSPDIDYIAIRLDLKDTRSGNSEQIWIPVQITGGLVNQSPVMSFMSTFILEVDQFILTPLSTATLDGEDEETQQERLIFNITKAPSDGFITHLSDQTRPIHSFTWLDLNGMLIAYQPPNSSHTQRKHFEMEIDVHDFFFEKSPPMTVQMSVRNADTNAPRVSWNMLSLLEGQSRPITWEQLQIVDNNDIGAVRIITVEGLLHGRLTVRGKGFMFTVGDIKAGIVCYHHDDSDSTSDFIILRITDGHQQTRHKFPIKILPKDDSPPFLIANMLLEVSQGQTTLLKGTTLQASDVDSSSDYILFNITRPPQAGEIVKFPGPGRTSKFLQRDLSQSMVYYRHKGNEVLDDSFEFVLSDFQDPPNLSEPQQVVMLHIEPVPRQAPREVPTARRCLVVKETDVVYVTQQHLHFVDKDSPDSDLTYTVTTPPFDRDRHSEDAGRLFLVDSIPTFTKDTNAPVLRLFTQHAVNFMKVAYMPPTADIGPFPRYIQFGLSVTNQHGNTLDGICFNITVIPVDNQPPQVITKPLMVDEGGECLVSSEHLQLSDADSVEEALRLELLGEPQHGALQLNSFPLKPGQTFTVQDLTSQRVYHHDDSETLEDRINLAATDGANKISLVLQVDVSAINDEVPVLVAGLKPLLPCAEGQTTIISAEYISAIDADTDNNSLAFLIARQPRHGLVLRNDVAVDHFVQADVRAGMISYKHMQEIGLTPHGDMITFVISDGETEKSVLCCGGRNPKIGSRETSLPVYDLRITISPVNSQPPSLKTDIFVVDEGGRAQVNASHLKVSDADTVVDELVVSLVTPPRFGYLENVLPRPGFEKSNVGVSISCSYRDIIAGQINYVQSRHQKLEPMSDQLILRVSDGKFSSARITFNIVVSPTNDELPELVAQNMTVQEGHKRLLDLSVLNATDLDVPKDVLRFHVVKPPRYGNIIRHHGTDIHRGANSESSVADFTMADVTNHAVAYMHDDSEHLEDDFTIQLVDGRHKIQRQVLVEVLAVNDEKPHLINNGLELEPGEARLITSVALFAQDHDTPSSQVMYIFERVPAQGLLQLKNWLPLTVGENCTQEMVDTNRLRYVHRDPFGTTMQDLFVFHLHDAQNQSPSQQFIISIKHVEKTIAIFVTPVSVSRGGRVVLTTDVLFATDHADRPDELLFVVTAPAAHGYLENTKHPGVTISAFSQMDIAANCVAYVHDNQASTPTETIFVVSNNQTSRKGILELSVKMLDQIPPSLINKGLLVPQGLAMTLNRDCLAMTDPDTPRGALVFKLRQPPRHGELLLRGTVLMTGSTFTQQHIEELEVTYKHNGAQSQIDRFEFTATDSTNRGVRLDGKLHTEPLSFIIQIKPLERSHPEVVKLLPLWKAELLGDGRYGIFLSSRELKAKNTNGKEEELIFVIVRQPYFGHLENITTGFARQRVSQLDLNRRTIVYIINPEMESLSDSLEFRVSDRHGNAGPSHVNEGTATAGIDFLSSSSSLLQFDPWNTEVIQDQLEEADEVFEVLLVFPECLPEVTGLLHFNQTTNQIFQCNGVSWRSWMPPKQCPPGWTFHSGRCYILNQSHKTSWSRANRSCKEYKGNLASVFSKGDMDWLWDFGGKKPFWILNDRDAQGSWRWEDGESVTYVNWTRAPSPSIAEGSKMCALVWRRAKWQRRDCKTGRGHGYI</sequence>
<dbReference type="SMART" id="SM00034">
    <property type="entry name" value="CLECT"/>
    <property type="match status" value="1"/>
</dbReference>
<dbReference type="Pfam" id="PF16184">
    <property type="entry name" value="Cadherin_3"/>
    <property type="match status" value="11"/>
</dbReference>
<accession>A0A3Q2YGZ6</accession>
<dbReference type="Ensembl" id="ENSHCOT00000019763.1">
    <property type="protein sequence ID" value="ENSHCOP00000012657.1"/>
    <property type="gene ID" value="ENSHCOG00000015845.1"/>
</dbReference>
<keyword evidence="3" id="KW-0677">Repeat</keyword>
<dbReference type="GO" id="GO:0009653">
    <property type="term" value="P:anatomical structure morphogenesis"/>
    <property type="evidence" value="ECO:0007669"/>
    <property type="project" value="TreeGrafter"/>
</dbReference>
<dbReference type="GO" id="GO:0046872">
    <property type="term" value="F:metal ion binding"/>
    <property type="evidence" value="ECO:0007669"/>
    <property type="project" value="UniProtKB-KW"/>
</dbReference>
<dbReference type="InterPro" id="IPR016186">
    <property type="entry name" value="C-type_lectin-like/link_sf"/>
</dbReference>
<keyword evidence="8" id="KW-1185">Reference proteome</keyword>
<feature type="repeat" description="CSPG" evidence="5">
    <location>
        <begin position="729"/>
        <end position="819"/>
    </location>
</feature>
<keyword evidence="2" id="KW-0732">Signal</keyword>
<evidence type="ECO:0000256" key="5">
    <source>
        <dbReference type="PROSITE-ProRule" id="PRU01201"/>
    </source>
</evidence>
<dbReference type="PROSITE" id="PS51854">
    <property type="entry name" value="CSPG"/>
    <property type="match status" value="10"/>
</dbReference>
<dbReference type="PANTHER" id="PTHR45739">
    <property type="entry name" value="MATRIX PROTEIN, PUTATIVE-RELATED"/>
    <property type="match status" value="1"/>
</dbReference>
<dbReference type="InterPro" id="IPR051561">
    <property type="entry name" value="FRAS1_ECM"/>
</dbReference>
<keyword evidence="4" id="KW-0325">Glycoprotein</keyword>
<dbReference type="Proteomes" id="UP000264820">
    <property type="component" value="Unplaced"/>
</dbReference>
<dbReference type="Gene3D" id="3.10.100.10">
    <property type="entry name" value="Mannose-Binding Protein A, subunit A"/>
    <property type="match status" value="1"/>
</dbReference>
<feature type="repeat" description="CSPG" evidence="5">
    <location>
        <begin position="1095"/>
        <end position="1194"/>
    </location>
</feature>
<reference evidence="7" key="1">
    <citation type="submission" date="2025-08" db="UniProtKB">
        <authorList>
            <consortium name="Ensembl"/>
        </authorList>
    </citation>
    <scope>IDENTIFICATION</scope>
</reference>
<dbReference type="Pfam" id="PF19309">
    <property type="entry name" value="Frem_N"/>
    <property type="match status" value="1"/>
</dbReference>
<feature type="repeat" description="CSPG" evidence="5">
    <location>
        <begin position="596"/>
        <end position="707"/>
    </location>
</feature>
<dbReference type="InterPro" id="IPR001304">
    <property type="entry name" value="C-type_lectin-like"/>
</dbReference>